<dbReference type="Proteomes" id="UP000247465">
    <property type="component" value="Chromosome"/>
</dbReference>
<comment type="cofactor">
    <cofactor evidence="10">
        <name>Mg(2+)</name>
        <dbReference type="ChEBI" id="CHEBI:18420"/>
    </cofactor>
</comment>
<dbReference type="AlphaFoldDB" id="A0A2Z4APZ7"/>
<evidence type="ECO:0000256" key="7">
    <source>
        <dbReference type="ARBA" id="ARBA00022679"/>
    </source>
</evidence>
<feature type="binding site" evidence="10">
    <location>
        <position position="40"/>
    </location>
    <ligand>
        <name>Mg(2+)</name>
        <dbReference type="ChEBI" id="CHEBI:18420"/>
    </ligand>
</feature>
<feature type="binding site" evidence="10">
    <location>
        <position position="244"/>
    </location>
    <ligand>
        <name>Mg(2+)</name>
        <dbReference type="ChEBI" id="CHEBI:18420"/>
    </ligand>
</feature>
<dbReference type="CDD" id="cd07942">
    <property type="entry name" value="DRE_TIM_LeuA"/>
    <property type="match status" value="1"/>
</dbReference>
<dbReference type="GO" id="GO:0003985">
    <property type="term" value="F:acetyl-CoA C-acetyltransferase activity"/>
    <property type="evidence" value="ECO:0007669"/>
    <property type="project" value="UniProtKB-UniRule"/>
</dbReference>
<dbReference type="UniPathway" id="UPA00048">
    <property type="reaction ID" value="UER00070"/>
</dbReference>
<dbReference type="Pfam" id="PF00682">
    <property type="entry name" value="HMGL-like"/>
    <property type="match status" value="1"/>
</dbReference>
<reference evidence="12 13" key="1">
    <citation type="submission" date="2018-06" db="EMBL/GenBank/DDBJ databases">
        <title>Draft Genome Sequence of a Novel Marine Bacterium Related to the Verrucomicrobia.</title>
        <authorList>
            <person name="Vosseberg J."/>
            <person name="Martijn J."/>
            <person name="Ettema T.J.G."/>
        </authorList>
    </citation>
    <scope>NUCLEOTIDE SEQUENCE [LARGE SCALE GENOMIC DNA]</scope>
    <source>
        <strain evidence="12">TARA_B100001123</strain>
    </source>
</reference>
<organism evidence="12 13">
    <name type="scientific">Candidatus Moanibacter tarae</name>
    <dbReference type="NCBI Taxonomy" id="2200854"/>
    <lineage>
        <taxon>Bacteria</taxon>
        <taxon>Pseudomonadati</taxon>
        <taxon>Verrucomicrobiota</taxon>
        <taxon>Opitutia</taxon>
        <taxon>Puniceicoccales</taxon>
        <taxon>Puniceicoccales incertae sedis</taxon>
        <taxon>Candidatus Moanibacter</taxon>
    </lineage>
</organism>
<sequence>MHENLRTKYRPFPRIKLPDRQWPDRRIDTAPTWCSVDLRDGNQALSVPMNLEEKHELFQTLVKIGFKEIEVGYPSASDTEFNFTRFLIEKGHIPNDVRIQVLVASREHLIRRTFQAIKGADKAIIHLYNSINPLQRRVTFGMSKKQIKAIAVEGTKLVKDLVPKVPETEIFYQYSPESFSDTELDFSLEVCQAVMNVWEPTVERPIILNLPATVELSTPNTHADQIEWFCRELKDRDKAIISLHTHNDRGTGIAATEFGLMAGAQRVEGTLFGNGERTGNLDIVTAALNMFSQGVDPDLDFRRLNHIRETYERCTRMNVHERHPYAGDLVFTAFSGTHQDAIKKGMDQMDGEIDSLWQVPYLPIDPGDIGRAYNAIIRINSQSGKGGIAYVMHREFGFDLPKAIHPDFGAIVNQIADREGRELSSLEIRDAFLREYSDLTFPLSLNSYQIKKRPEDHSHVSISAEITYKNQSEFIEGSGNGPIAAFVDALDSISLQNFHITDFRQHAITKGSTAEAAAYVEIERTSDRKRFWGASVESNIEFAGIKALVSSFNRTNVLAAKKDTIATAPEVSHKS</sequence>
<evidence type="ECO:0000256" key="3">
    <source>
        <dbReference type="ARBA" id="ARBA00009767"/>
    </source>
</evidence>
<name>A0A2Z4APZ7_9BACT</name>
<keyword evidence="9 10" id="KW-0100">Branched-chain amino acid biosynthesis</keyword>
<dbReference type="SUPFAM" id="SSF89000">
    <property type="entry name" value="post-HMGL domain-like"/>
    <property type="match status" value="1"/>
</dbReference>
<dbReference type="SUPFAM" id="SSF110921">
    <property type="entry name" value="2-isopropylmalate synthase LeuA, allosteric (dimerisation) domain"/>
    <property type="match status" value="1"/>
</dbReference>
<evidence type="ECO:0000259" key="11">
    <source>
        <dbReference type="PROSITE" id="PS50991"/>
    </source>
</evidence>
<keyword evidence="10" id="KW-0460">Magnesium</keyword>
<dbReference type="GO" id="GO:0009098">
    <property type="term" value="P:L-leucine biosynthetic process"/>
    <property type="evidence" value="ECO:0007669"/>
    <property type="project" value="UniProtKB-UniRule"/>
</dbReference>
<dbReference type="PANTHER" id="PTHR46911:SF1">
    <property type="entry name" value="2-ISOPROPYLMALATE SYNTHASE"/>
    <property type="match status" value="1"/>
</dbReference>
<dbReference type="InterPro" id="IPR039371">
    <property type="entry name" value="LeuA_N_DRE-TIM"/>
</dbReference>
<dbReference type="NCBIfam" id="NF002991">
    <property type="entry name" value="PRK03739.1"/>
    <property type="match status" value="1"/>
</dbReference>
<dbReference type="InterPro" id="IPR013709">
    <property type="entry name" value="2-isopropylmalate_synth_dimer"/>
</dbReference>
<keyword evidence="7 10" id="KW-0808">Transferase</keyword>
<dbReference type="InterPro" id="IPR000891">
    <property type="entry name" value="PYR_CT"/>
</dbReference>
<evidence type="ECO:0000256" key="2">
    <source>
        <dbReference type="ARBA" id="ARBA00004689"/>
    </source>
</evidence>
<feature type="region of interest" description="Regulatory domain" evidence="10">
    <location>
        <begin position="439"/>
        <end position="575"/>
    </location>
</feature>
<evidence type="ECO:0000313" key="13">
    <source>
        <dbReference type="Proteomes" id="UP000247465"/>
    </source>
</evidence>
<dbReference type="InterPro" id="IPR013785">
    <property type="entry name" value="Aldolase_TIM"/>
</dbReference>
<dbReference type="Gene3D" id="3.30.160.270">
    <property type="match status" value="1"/>
</dbReference>
<keyword evidence="5 10" id="KW-0432">Leucine biosynthesis</keyword>
<dbReference type="Pfam" id="PF08502">
    <property type="entry name" value="LeuA_dimer"/>
    <property type="match status" value="1"/>
</dbReference>
<protein>
    <recommendedName>
        <fullName evidence="4 10">2-isopropylmalate synthase</fullName>
        <ecNumber evidence="4 10">2.3.3.13</ecNumber>
    </recommendedName>
    <alternativeName>
        <fullName evidence="10">Alpha-IPM synthase</fullName>
    </alternativeName>
    <alternativeName>
        <fullName evidence="10">Alpha-isopropylmalate synthase</fullName>
    </alternativeName>
</protein>
<dbReference type="PANTHER" id="PTHR46911">
    <property type="match status" value="1"/>
</dbReference>
<dbReference type="GO" id="GO:0003852">
    <property type="term" value="F:2-isopropylmalate synthase activity"/>
    <property type="evidence" value="ECO:0007669"/>
    <property type="project" value="UniProtKB-UniRule"/>
</dbReference>
<keyword evidence="10" id="KW-0963">Cytoplasm</keyword>
<dbReference type="InterPro" id="IPR005668">
    <property type="entry name" value="IPM_Synthase"/>
</dbReference>
<dbReference type="InterPro" id="IPR002034">
    <property type="entry name" value="AIPM/Hcit_synth_CS"/>
</dbReference>
<dbReference type="SMART" id="SM00917">
    <property type="entry name" value="LeuA_dimer"/>
    <property type="match status" value="1"/>
</dbReference>
<comment type="catalytic activity">
    <reaction evidence="1 10">
        <text>3-methyl-2-oxobutanoate + acetyl-CoA + H2O = (2S)-2-isopropylmalate + CoA + H(+)</text>
        <dbReference type="Rhea" id="RHEA:21524"/>
        <dbReference type="ChEBI" id="CHEBI:1178"/>
        <dbReference type="ChEBI" id="CHEBI:11851"/>
        <dbReference type="ChEBI" id="CHEBI:15377"/>
        <dbReference type="ChEBI" id="CHEBI:15378"/>
        <dbReference type="ChEBI" id="CHEBI:57287"/>
        <dbReference type="ChEBI" id="CHEBI:57288"/>
        <dbReference type="EC" id="2.3.3.13"/>
    </reaction>
</comment>
<comment type="function">
    <text evidence="10">Catalyzes the condensation of the acetyl group of acetyl-CoA with 3-methyl-2-oxobutanoate (2-ketoisovalerate) to form 3-carboxy-3-hydroxy-4-methylpentanoate (2-isopropylmalate).</text>
</comment>
<dbReference type="HAMAP" id="MF_00572">
    <property type="entry name" value="LeuA_type2"/>
    <property type="match status" value="1"/>
</dbReference>
<feature type="binding site" evidence="10">
    <location>
        <position position="246"/>
    </location>
    <ligand>
        <name>Mg(2+)</name>
        <dbReference type="ChEBI" id="CHEBI:18420"/>
    </ligand>
</feature>
<evidence type="ECO:0000256" key="8">
    <source>
        <dbReference type="ARBA" id="ARBA00022723"/>
    </source>
</evidence>
<keyword evidence="6 10" id="KW-0028">Amino-acid biosynthesis</keyword>
<dbReference type="PROSITE" id="PS50991">
    <property type="entry name" value="PYR_CT"/>
    <property type="match status" value="1"/>
</dbReference>
<keyword evidence="12" id="KW-0012">Acyltransferase</keyword>
<dbReference type="InterPro" id="IPR036230">
    <property type="entry name" value="LeuA_allosteric_dom_sf"/>
</dbReference>
<dbReference type="InterPro" id="IPR054692">
    <property type="entry name" value="LeuA-like_post-cat"/>
</dbReference>
<accession>A0A2Z4APZ7</accession>
<dbReference type="KEGG" id="mtar:DF168_01059"/>
<evidence type="ECO:0000256" key="10">
    <source>
        <dbReference type="HAMAP-Rule" id="MF_00572"/>
    </source>
</evidence>
<evidence type="ECO:0000256" key="6">
    <source>
        <dbReference type="ARBA" id="ARBA00022605"/>
    </source>
</evidence>
<comment type="pathway">
    <text evidence="2 10">Amino-acid biosynthesis; L-leucine biosynthesis; L-leucine from 3-methyl-2-oxobutanoate: step 1/4.</text>
</comment>
<feature type="domain" description="Pyruvate carboxyltransferase" evidence="11">
    <location>
        <begin position="31"/>
        <end position="305"/>
    </location>
</feature>
<evidence type="ECO:0000256" key="5">
    <source>
        <dbReference type="ARBA" id="ARBA00022430"/>
    </source>
</evidence>
<dbReference type="EMBL" id="CP029803">
    <property type="protein sequence ID" value="AWT59862.1"/>
    <property type="molecule type" value="Genomic_DNA"/>
</dbReference>
<dbReference type="Pfam" id="PF22615">
    <property type="entry name" value="IPMS_D2"/>
    <property type="match status" value="1"/>
</dbReference>
<dbReference type="SUPFAM" id="SSF51569">
    <property type="entry name" value="Aldolase"/>
    <property type="match status" value="1"/>
</dbReference>
<dbReference type="GO" id="GO:0005737">
    <property type="term" value="C:cytoplasm"/>
    <property type="evidence" value="ECO:0007669"/>
    <property type="project" value="UniProtKB-SubCell"/>
</dbReference>
<dbReference type="GO" id="GO:0000287">
    <property type="term" value="F:magnesium ion binding"/>
    <property type="evidence" value="ECO:0007669"/>
    <property type="project" value="UniProtKB-UniRule"/>
</dbReference>
<keyword evidence="8 10" id="KW-0479">Metal-binding</keyword>
<dbReference type="PROSITE" id="PS00816">
    <property type="entry name" value="AIPM_HOMOCIT_SYNTH_2"/>
    <property type="match status" value="1"/>
</dbReference>
<comment type="subunit">
    <text evidence="10">Homodimer.</text>
</comment>
<gene>
    <name evidence="10 12" type="primary">leuA</name>
    <name evidence="12" type="ORF">DF168_01059</name>
</gene>
<evidence type="ECO:0000313" key="12">
    <source>
        <dbReference type="EMBL" id="AWT59862.1"/>
    </source>
</evidence>
<dbReference type="EC" id="2.3.3.13" evidence="4 10"/>
<dbReference type="Gene3D" id="3.20.20.70">
    <property type="entry name" value="Aldolase class I"/>
    <property type="match status" value="1"/>
</dbReference>
<evidence type="ECO:0000256" key="1">
    <source>
        <dbReference type="ARBA" id="ARBA00000064"/>
    </source>
</evidence>
<evidence type="ECO:0000256" key="4">
    <source>
        <dbReference type="ARBA" id="ARBA00012973"/>
    </source>
</evidence>
<comment type="similarity">
    <text evidence="3 10">Belongs to the alpha-IPM synthase/homocitrate synthase family. LeuA type 2 subfamily.</text>
</comment>
<evidence type="ECO:0000256" key="9">
    <source>
        <dbReference type="ARBA" id="ARBA00023304"/>
    </source>
</evidence>
<proteinExistence type="inferred from homology"/>
<comment type="subcellular location">
    <subcellularLocation>
        <location evidence="10">Cytoplasm</location>
    </subcellularLocation>
</comment>
<dbReference type="PROSITE" id="PS00815">
    <property type="entry name" value="AIPM_HOMOCIT_SYNTH_1"/>
    <property type="match status" value="1"/>
</dbReference>
<dbReference type="NCBIfam" id="TIGR00970">
    <property type="entry name" value="leuA_yeast"/>
    <property type="match status" value="1"/>
</dbReference>
<feature type="binding site" evidence="10">
    <location>
        <position position="280"/>
    </location>
    <ligand>
        <name>Mg(2+)</name>
        <dbReference type="ChEBI" id="CHEBI:18420"/>
    </ligand>
</feature>